<dbReference type="InterPro" id="IPR001767">
    <property type="entry name" value="Hedgehog_Hint"/>
</dbReference>
<evidence type="ECO:0000313" key="4">
    <source>
        <dbReference type="EMBL" id="CAB9520385.1"/>
    </source>
</evidence>
<evidence type="ECO:0000313" key="5">
    <source>
        <dbReference type="Proteomes" id="UP001153069"/>
    </source>
</evidence>
<gene>
    <name evidence="4" type="ORF">SEMRO_1098_G241020.1</name>
</gene>
<dbReference type="SUPFAM" id="SSF51294">
    <property type="entry name" value="Hedgehog/intein (Hint) domain"/>
    <property type="match status" value="1"/>
</dbReference>
<dbReference type="PANTHER" id="PTHR11889">
    <property type="entry name" value="HEDGEHOG"/>
    <property type="match status" value="1"/>
</dbReference>
<feature type="domain" description="Hint" evidence="3">
    <location>
        <begin position="175"/>
        <end position="287"/>
    </location>
</feature>
<dbReference type="Gene3D" id="2.170.16.10">
    <property type="entry name" value="Hedgehog/Intein (Hint) domain"/>
    <property type="match status" value="1"/>
</dbReference>
<dbReference type="OrthoDB" id="5539at2759"/>
<dbReference type="Proteomes" id="UP001153069">
    <property type="component" value="Unassembled WGS sequence"/>
</dbReference>
<feature type="transmembrane region" description="Helical" evidence="1">
    <location>
        <begin position="442"/>
        <end position="462"/>
    </location>
</feature>
<dbReference type="CDD" id="cd00081">
    <property type="entry name" value="Hint"/>
    <property type="match status" value="1"/>
</dbReference>
<feature type="chain" id="PRO_5040124323" evidence="2">
    <location>
        <begin position="26"/>
        <end position="483"/>
    </location>
</feature>
<dbReference type="InterPro" id="IPR003587">
    <property type="entry name" value="Hint_dom_N"/>
</dbReference>
<evidence type="ECO:0000256" key="2">
    <source>
        <dbReference type="SAM" id="SignalP"/>
    </source>
</evidence>
<evidence type="ECO:0000259" key="3">
    <source>
        <dbReference type="SMART" id="SM00306"/>
    </source>
</evidence>
<keyword evidence="5" id="KW-1185">Reference proteome</keyword>
<protein>
    <submittedName>
        <fullName evidence="4">Desert hedgehog protein</fullName>
    </submittedName>
</protein>
<sequence>MKFSLASSLLVPLAVLLPTATTAQGDAGVPDEFKPKDGKKHPPGCYFAEYFGSGTTLDESGTVDFFVAPKAKTYCTTVCLSGRTATTLYLNYGGAAAGDSSDTEYDSTTSSVCGMSLDFKSYDAQTKLGWKIQAADYDHLVLSCFCTDDGTIDYADVADTVVDVGGSVLYSIYKHGCFSESMVVSVQGKGDVPMKELQVGDLVLTSDNHKYEPVYSFGHYTPDKTMEFVQIEYTTTSGTGAAEEQDGNKQTLELTDNHMIMVLDDSNVARATRADKVQVGDRLWKVGGATKEVATVTTITIDEKRGLYMPLTPSGQIVVNGVLASNYVSISDTVPSVVSTAQWFLPFATEQTLSHWFLSPYRMLCLGISSSFCDVQQGNGGNKDQSTVSEDDKDDEGIITWLMIGHKMAELAELLPALVQAVVIGVPMFAIFAFFNIVETVFLGPAMAPCLFLLTAVLVAMVKKRQQNYGKAGNGELKLPLLG</sequence>
<dbReference type="AlphaFoldDB" id="A0A9N8EKX5"/>
<dbReference type="PANTHER" id="PTHR11889:SF31">
    <property type="entry name" value="PROTEIN HEDGEHOG"/>
    <property type="match status" value="1"/>
</dbReference>
<keyword evidence="1" id="KW-1133">Transmembrane helix</keyword>
<keyword evidence="2" id="KW-0732">Signal</keyword>
<keyword evidence="1" id="KW-0812">Transmembrane</keyword>
<reference evidence="4" key="1">
    <citation type="submission" date="2020-06" db="EMBL/GenBank/DDBJ databases">
        <authorList>
            <consortium name="Plant Systems Biology data submission"/>
        </authorList>
    </citation>
    <scope>NUCLEOTIDE SEQUENCE</scope>
    <source>
        <strain evidence="4">D6</strain>
    </source>
</reference>
<dbReference type="InterPro" id="IPR050387">
    <property type="entry name" value="Hedgehog_Signaling"/>
</dbReference>
<comment type="caution">
    <text evidence="4">The sequence shown here is derived from an EMBL/GenBank/DDBJ whole genome shotgun (WGS) entry which is preliminary data.</text>
</comment>
<feature type="signal peptide" evidence="2">
    <location>
        <begin position="1"/>
        <end position="25"/>
    </location>
</feature>
<evidence type="ECO:0000256" key="1">
    <source>
        <dbReference type="SAM" id="Phobius"/>
    </source>
</evidence>
<feature type="transmembrane region" description="Helical" evidence="1">
    <location>
        <begin position="414"/>
        <end position="435"/>
    </location>
</feature>
<dbReference type="EMBL" id="CAICTM010001096">
    <property type="protein sequence ID" value="CAB9520385.1"/>
    <property type="molecule type" value="Genomic_DNA"/>
</dbReference>
<dbReference type="Pfam" id="PF01079">
    <property type="entry name" value="Hint"/>
    <property type="match status" value="1"/>
</dbReference>
<dbReference type="SMART" id="SM00306">
    <property type="entry name" value="HintN"/>
    <property type="match status" value="1"/>
</dbReference>
<organism evidence="4 5">
    <name type="scientific">Seminavis robusta</name>
    <dbReference type="NCBI Taxonomy" id="568900"/>
    <lineage>
        <taxon>Eukaryota</taxon>
        <taxon>Sar</taxon>
        <taxon>Stramenopiles</taxon>
        <taxon>Ochrophyta</taxon>
        <taxon>Bacillariophyta</taxon>
        <taxon>Bacillariophyceae</taxon>
        <taxon>Bacillariophycidae</taxon>
        <taxon>Naviculales</taxon>
        <taxon>Naviculaceae</taxon>
        <taxon>Seminavis</taxon>
    </lineage>
</organism>
<name>A0A9N8EKX5_9STRA</name>
<dbReference type="InterPro" id="IPR036844">
    <property type="entry name" value="Hint_dom_sf"/>
</dbReference>
<keyword evidence="1" id="KW-0472">Membrane</keyword>
<dbReference type="GO" id="GO:0016540">
    <property type="term" value="P:protein autoprocessing"/>
    <property type="evidence" value="ECO:0007669"/>
    <property type="project" value="InterPro"/>
</dbReference>
<accession>A0A9N8EKX5</accession>
<proteinExistence type="predicted"/>